<feature type="transmembrane region" description="Helical" evidence="1">
    <location>
        <begin position="190"/>
        <end position="208"/>
    </location>
</feature>
<feature type="domain" description="Acyltransferase 3" evidence="2">
    <location>
        <begin position="19"/>
        <end position="323"/>
    </location>
</feature>
<dbReference type="EMBL" id="JACHDY010000003">
    <property type="protein sequence ID" value="MBB5317975.1"/>
    <property type="molecule type" value="Genomic_DNA"/>
</dbReference>
<feature type="transmembrane region" description="Helical" evidence="1">
    <location>
        <begin position="251"/>
        <end position="269"/>
    </location>
</feature>
<dbReference type="PANTHER" id="PTHR23028:SF53">
    <property type="entry name" value="ACYL_TRANSF_3 DOMAIN-CONTAINING PROTEIN"/>
    <property type="match status" value="1"/>
</dbReference>
<keyword evidence="1" id="KW-0472">Membrane</keyword>
<feature type="transmembrane region" description="Helical" evidence="1">
    <location>
        <begin position="124"/>
        <end position="144"/>
    </location>
</feature>
<gene>
    <name evidence="3" type="ORF">HDF09_002661</name>
</gene>
<accession>A0A7W8IIV8</accession>
<evidence type="ECO:0000259" key="2">
    <source>
        <dbReference type="Pfam" id="PF01757"/>
    </source>
</evidence>
<feature type="transmembrane region" description="Helical" evidence="1">
    <location>
        <begin position="43"/>
        <end position="64"/>
    </location>
</feature>
<dbReference type="InterPro" id="IPR002656">
    <property type="entry name" value="Acyl_transf_3_dom"/>
</dbReference>
<keyword evidence="4" id="KW-1185">Reference proteome</keyword>
<feature type="transmembrane region" description="Helical" evidence="1">
    <location>
        <begin position="308"/>
        <end position="328"/>
    </location>
</feature>
<keyword evidence="1" id="KW-0812">Transmembrane</keyword>
<name>A0A7W8IIV8_9BACT</name>
<protein>
    <submittedName>
        <fullName evidence="3">Peptidoglycan/LPS O-acetylase OafA/YrhL</fullName>
    </submittedName>
</protein>
<feature type="transmembrane region" description="Helical" evidence="1">
    <location>
        <begin position="156"/>
        <end position="178"/>
    </location>
</feature>
<dbReference type="Proteomes" id="UP000568106">
    <property type="component" value="Unassembled WGS sequence"/>
</dbReference>
<feature type="transmembrane region" description="Helical" evidence="1">
    <location>
        <begin position="220"/>
        <end position="239"/>
    </location>
</feature>
<dbReference type="GO" id="GO:0016747">
    <property type="term" value="F:acyltransferase activity, transferring groups other than amino-acyl groups"/>
    <property type="evidence" value="ECO:0007669"/>
    <property type="project" value="InterPro"/>
</dbReference>
<evidence type="ECO:0000313" key="4">
    <source>
        <dbReference type="Proteomes" id="UP000568106"/>
    </source>
</evidence>
<organism evidence="3 4">
    <name type="scientific">Tunturiibacter empetritectus</name>
    <dbReference type="NCBI Taxonomy" id="3069691"/>
    <lineage>
        <taxon>Bacteria</taxon>
        <taxon>Pseudomonadati</taxon>
        <taxon>Acidobacteriota</taxon>
        <taxon>Terriglobia</taxon>
        <taxon>Terriglobales</taxon>
        <taxon>Acidobacteriaceae</taxon>
        <taxon>Tunturiibacter</taxon>
    </lineage>
</organism>
<dbReference type="GO" id="GO:0016020">
    <property type="term" value="C:membrane"/>
    <property type="evidence" value="ECO:0007669"/>
    <property type="project" value="TreeGrafter"/>
</dbReference>
<keyword evidence="1" id="KW-1133">Transmembrane helix</keyword>
<evidence type="ECO:0000313" key="3">
    <source>
        <dbReference type="EMBL" id="MBB5317975.1"/>
    </source>
</evidence>
<dbReference type="InterPro" id="IPR050879">
    <property type="entry name" value="Acyltransferase_3"/>
</dbReference>
<feature type="transmembrane region" description="Helical" evidence="1">
    <location>
        <begin position="85"/>
        <end position="104"/>
    </location>
</feature>
<evidence type="ECO:0000256" key="1">
    <source>
        <dbReference type="SAM" id="Phobius"/>
    </source>
</evidence>
<sequence>MQVTQSASGKMPDGKRITQLDGLRAIAVLMVFMSHAVRSQLLWSGVDLFFILSGFLITGVLLDLRSQNTWRTYIVAFYKRRAQRILPPYILFLIVTSVLFGWAWTHRWYLYFFLMNMPAFAPPVPYGHGVLWSLAVEEQFYLIWPILVYLLSERALAWLSGVLILAAPLLRWFATAYFTRHWLIYTALPFRMDLLAAGALIAMVWRHYPAAIFRWGIKGSWLAAIIVFALCMLSMHPWFQPGADTALVNVWLYELILVGYAAGFIWILSGRCVNFLRTRPMVYLGRISYSVYLIHLAALVFIRQFTRHSLASAAVALAVTLCYAALSWKWVEQPILQRHADAEDLHVPLPNQS</sequence>
<comment type="caution">
    <text evidence="3">The sequence shown here is derived from an EMBL/GenBank/DDBJ whole genome shotgun (WGS) entry which is preliminary data.</text>
</comment>
<dbReference type="AlphaFoldDB" id="A0A7W8IIV8"/>
<dbReference type="GO" id="GO:0009103">
    <property type="term" value="P:lipopolysaccharide biosynthetic process"/>
    <property type="evidence" value="ECO:0007669"/>
    <property type="project" value="TreeGrafter"/>
</dbReference>
<proteinExistence type="predicted"/>
<feature type="transmembrane region" description="Helical" evidence="1">
    <location>
        <begin position="21"/>
        <end position="37"/>
    </location>
</feature>
<feature type="transmembrane region" description="Helical" evidence="1">
    <location>
        <begin position="281"/>
        <end position="302"/>
    </location>
</feature>
<dbReference type="PANTHER" id="PTHR23028">
    <property type="entry name" value="ACETYLTRANSFERASE"/>
    <property type="match status" value="1"/>
</dbReference>
<dbReference type="Pfam" id="PF01757">
    <property type="entry name" value="Acyl_transf_3"/>
    <property type="match status" value="1"/>
</dbReference>
<reference evidence="3" key="1">
    <citation type="submission" date="2020-08" db="EMBL/GenBank/DDBJ databases">
        <title>Genomic Encyclopedia of Type Strains, Phase IV (KMG-V): Genome sequencing to study the core and pangenomes of soil and plant-associated prokaryotes.</title>
        <authorList>
            <person name="Whitman W."/>
        </authorList>
    </citation>
    <scope>NUCLEOTIDE SEQUENCE [LARGE SCALE GENOMIC DNA]</scope>
    <source>
        <strain evidence="3">M8UP27</strain>
    </source>
</reference>